<feature type="transmembrane region" description="Helical" evidence="7">
    <location>
        <begin position="171"/>
        <end position="191"/>
    </location>
</feature>
<evidence type="ECO:0000256" key="4">
    <source>
        <dbReference type="ARBA" id="ARBA00023136"/>
    </source>
</evidence>
<keyword evidence="9" id="KW-1185">Reference proteome</keyword>
<comment type="similarity">
    <text evidence="1">Belongs to the TMEM53 family.</text>
</comment>
<keyword evidence="2 7" id="KW-0812">Transmembrane</keyword>
<evidence type="ECO:0000256" key="7">
    <source>
        <dbReference type="SAM" id="Phobius"/>
    </source>
</evidence>
<dbReference type="EMBL" id="JBAMIC010000011">
    <property type="protein sequence ID" value="KAK7100204.1"/>
    <property type="molecule type" value="Genomic_DNA"/>
</dbReference>
<dbReference type="Pfam" id="PF05705">
    <property type="entry name" value="DUF829"/>
    <property type="match status" value="1"/>
</dbReference>
<dbReference type="Proteomes" id="UP001374579">
    <property type="component" value="Unassembled WGS sequence"/>
</dbReference>
<dbReference type="InterPro" id="IPR029058">
    <property type="entry name" value="AB_hydrolase_fold"/>
</dbReference>
<dbReference type="PANTHER" id="PTHR12265">
    <property type="entry name" value="TRANSMEMBRANE PROTEIN 53"/>
    <property type="match status" value="1"/>
</dbReference>
<evidence type="ECO:0000256" key="6">
    <source>
        <dbReference type="ARBA" id="ARBA00034303"/>
    </source>
</evidence>
<proteinExistence type="inferred from homology"/>
<evidence type="ECO:0000256" key="2">
    <source>
        <dbReference type="ARBA" id="ARBA00022692"/>
    </source>
</evidence>
<comment type="caution">
    <text evidence="8">The sequence shown here is derived from an EMBL/GenBank/DDBJ whole genome shotgun (WGS) entry which is preliminary data.</text>
</comment>
<evidence type="ECO:0000313" key="9">
    <source>
        <dbReference type="Proteomes" id="UP001374579"/>
    </source>
</evidence>
<reference evidence="8 9" key="1">
    <citation type="submission" date="2024-02" db="EMBL/GenBank/DDBJ databases">
        <title>Chromosome-scale genome assembly of the rough periwinkle Littorina saxatilis.</title>
        <authorList>
            <person name="De Jode A."/>
            <person name="Faria R."/>
            <person name="Formenti G."/>
            <person name="Sims Y."/>
            <person name="Smith T.P."/>
            <person name="Tracey A."/>
            <person name="Wood J.M.D."/>
            <person name="Zagrodzka Z.B."/>
            <person name="Johannesson K."/>
            <person name="Butlin R.K."/>
            <person name="Leder E.H."/>
        </authorList>
    </citation>
    <scope>NUCLEOTIDE SEQUENCE [LARGE SCALE GENOMIC DNA]</scope>
    <source>
        <strain evidence="8">Snail1</strain>
        <tissue evidence="8">Muscle</tissue>
    </source>
</reference>
<evidence type="ECO:0000256" key="3">
    <source>
        <dbReference type="ARBA" id="ARBA00022989"/>
    </source>
</evidence>
<dbReference type="AlphaFoldDB" id="A0AAN9GA71"/>
<gene>
    <name evidence="8" type="ORF">V1264_023193</name>
</gene>
<evidence type="ECO:0008006" key="10">
    <source>
        <dbReference type="Google" id="ProtNLM"/>
    </source>
</evidence>
<comment type="subcellular location">
    <subcellularLocation>
        <location evidence="6">Nucleus outer membrane</location>
        <topology evidence="6">Single-pass membrane protein</topology>
    </subcellularLocation>
</comment>
<protein>
    <recommendedName>
        <fullName evidence="10">Transmembrane protein 53</fullName>
    </recommendedName>
</protein>
<keyword evidence="4 7" id="KW-0472">Membrane</keyword>
<dbReference type="PANTHER" id="PTHR12265:SF30">
    <property type="entry name" value="TRANSMEMBRANE PROTEIN 53"/>
    <property type="match status" value="1"/>
</dbReference>
<accession>A0AAN9GA71</accession>
<dbReference type="Gene3D" id="3.40.50.1820">
    <property type="entry name" value="alpha/beta hydrolase"/>
    <property type="match status" value="1"/>
</dbReference>
<evidence type="ECO:0000256" key="5">
    <source>
        <dbReference type="ARBA" id="ARBA00023242"/>
    </source>
</evidence>
<evidence type="ECO:0000313" key="8">
    <source>
        <dbReference type="EMBL" id="KAK7100204.1"/>
    </source>
</evidence>
<evidence type="ECO:0000256" key="1">
    <source>
        <dbReference type="ARBA" id="ARBA00007387"/>
    </source>
</evidence>
<sequence length="291" mass="32871">MAEQLFKCSIQFPENRSPNEEEDEKNSFEIIHRSEAEDLPPVVVLLGWAGCQEKHLSKYAAVYEKKGFITVKVSMQSQALFFQSHKVGQAAEGFLDVLAENNITNNPLIFHVFSNGGCMVYNQIIALINTPESPNYNKLFVRGVIFDSCPGKRRILNAVKAFMTTLHFSTIFRYLLGFCLLVYLFVTRILLRLLPVDIGSEKGFQLFDSICEDPTECPQLFLYSTSDQVIFAEDVEEAMAARKEKGLMVKSICWDDSKHVAHFKEHPEVYAKACLDFAAACFSSHDAVAKL</sequence>
<name>A0AAN9GA71_9CAEN</name>
<dbReference type="GO" id="GO:0005640">
    <property type="term" value="C:nuclear outer membrane"/>
    <property type="evidence" value="ECO:0007669"/>
    <property type="project" value="UniProtKB-SubCell"/>
</dbReference>
<keyword evidence="5" id="KW-0539">Nucleus</keyword>
<dbReference type="SUPFAM" id="SSF53474">
    <property type="entry name" value="alpha/beta-Hydrolases"/>
    <property type="match status" value="1"/>
</dbReference>
<organism evidence="8 9">
    <name type="scientific">Littorina saxatilis</name>
    <dbReference type="NCBI Taxonomy" id="31220"/>
    <lineage>
        <taxon>Eukaryota</taxon>
        <taxon>Metazoa</taxon>
        <taxon>Spiralia</taxon>
        <taxon>Lophotrochozoa</taxon>
        <taxon>Mollusca</taxon>
        <taxon>Gastropoda</taxon>
        <taxon>Caenogastropoda</taxon>
        <taxon>Littorinimorpha</taxon>
        <taxon>Littorinoidea</taxon>
        <taxon>Littorinidae</taxon>
        <taxon>Littorina</taxon>
    </lineage>
</organism>
<dbReference type="InterPro" id="IPR008547">
    <property type="entry name" value="DUF829_TMEM53"/>
</dbReference>
<keyword evidence="3 7" id="KW-1133">Transmembrane helix</keyword>